<dbReference type="EMBL" id="JAJNDB010000005">
    <property type="protein sequence ID" value="MCD2195884.1"/>
    <property type="molecule type" value="Genomic_DNA"/>
</dbReference>
<proteinExistence type="predicted"/>
<dbReference type="Proteomes" id="UP001199469">
    <property type="component" value="Unassembled WGS sequence"/>
</dbReference>
<keyword evidence="2" id="KW-1185">Reference proteome</keyword>
<evidence type="ECO:0000313" key="2">
    <source>
        <dbReference type="Proteomes" id="UP001199469"/>
    </source>
</evidence>
<reference evidence="1 2" key="1">
    <citation type="submission" date="2021-11" db="EMBL/GenBank/DDBJ databases">
        <title>Draft genome sequence of Actinomycetospora sp. SF1 isolated from the rhizosphere soil.</title>
        <authorList>
            <person name="Duangmal K."/>
            <person name="Chantavorakit T."/>
        </authorList>
    </citation>
    <scope>NUCLEOTIDE SEQUENCE [LARGE SCALE GENOMIC DNA]</scope>
    <source>
        <strain evidence="1 2">TBRC 5722</strain>
    </source>
</reference>
<gene>
    <name evidence="1" type="ORF">LQ327_21165</name>
</gene>
<sequence length="107" mass="11080">MTSCLPAPDGSAVALRAAIESMPEGEPGQPMPQFSQDGGVTLSDVVGHSARVQPLGQRARISILDADHMVAEAEVDLASLVAGFRAGGDAYSCAAQALRRENGPLHR</sequence>
<comment type="caution">
    <text evidence="1">The sequence shown here is derived from an EMBL/GenBank/DDBJ whole genome shotgun (WGS) entry which is preliminary data.</text>
</comment>
<organism evidence="1 2">
    <name type="scientific">Actinomycetospora endophytica</name>
    <dbReference type="NCBI Taxonomy" id="2291215"/>
    <lineage>
        <taxon>Bacteria</taxon>
        <taxon>Bacillati</taxon>
        <taxon>Actinomycetota</taxon>
        <taxon>Actinomycetes</taxon>
        <taxon>Pseudonocardiales</taxon>
        <taxon>Pseudonocardiaceae</taxon>
        <taxon>Actinomycetospora</taxon>
    </lineage>
</organism>
<accession>A0ABS8PC71</accession>
<dbReference type="RefSeq" id="WP_230737643.1">
    <property type="nucleotide sequence ID" value="NZ_JAJNDB010000005.1"/>
</dbReference>
<protein>
    <recommendedName>
        <fullName evidence="3">YbaB/EbfC DNA-binding family protein</fullName>
    </recommendedName>
</protein>
<name>A0ABS8PC71_9PSEU</name>
<evidence type="ECO:0000313" key="1">
    <source>
        <dbReference type="EMBL" id="MCD2195884.1"/>
    </source>
</evidence>
<evidence type="ECO:0008006" key="3">
    <source>
        <dbReference type="Google" id="ProtNLM"/>
    </source>
</evidence>